<dbReference type="OrthoDB" id="289648at2759"/>
<evidence type="ECO:0000313" key="2">
    <source>
        <dbReference type="EMBL" id="CAD8125557.1"/>
    </source>
</evidence>
<name>A0A8S1RCY9_9CILI</name>
<dbReference type="Proteomes" id="UP000692954">
    <property type="component" value="Unassembled WGS sequence"/>
</dbReference>
<keyword evidence="1" id="KW-1133">Transmembrane helix</keyword>
<proteinExistence type="predicted"/>
<protein>
    <recommendedName>
        <fullName evidence="4">Transmembrane protein</fullName>
    </recommendedName>
</protein>
<accession>A0A8S1RCY9</accession>
<dbReference type="PANTHER" id="PTHR31398:SF0">
    <property type="entry name" value="MEIOTIC NUCLEAR DIVISION PROTEIN 1 HOMOLOG"/>
    <property type="match status" value="1"/>
</dbReference>
<sequence length="757" mass="88147">MLQKFLTQVSYFDRFGAEVKLNFRKRETHQSPFGGFCTILLVLILTIIFIQGAIGLIKKQTFIISSDQVLNVDPPNTQLQLNDFMIAFQAENQITNGTKRLLNFIFTSHLQMMDDNGIMTKTETSTHNLEKCTISHFVEFDEKNTYNKLLKDQLENYYCLPLNYNLSIQGTYKSNIFQYGKISVIICSSEECYTPAEIQQFQELGYFNNSFKINTLMLNRVPNLNLENNYISYIYSDYYIQAKIGQETKTDVFLEQQSLSIEKSVIPGIKDLEQQSLFSIMDYKLQASSVFTSNITKVASFFIRLSQSETHYYKLYYRFDELFSYVGGITQFLATVLGYFILRYNQAGLQIKLANSLYQFDMPEKKKGEMVFSFQSLVNKIFESLKSIEDIVSKFKSSAQRVITITRLAGALKFANQSVLQNDKIEDELANSVMLKQELQNEHLESEKCVDYSHESNQAFYLEQDKKKFLNLIIQLILDSKKKLSFGVHFIAKQLSGSFKKNTTINYQSQLFEKSRKMILRDMDILVIMRKLQEIEKIKHVLFNKTQRKVFNYLQKPVVCVKEKINQGKYDHSLIHTELKNKRENALRLTLSSKSLLGPRQKFNTEKKLIKLYEAYESLVFADVQDESEKIMNQRLLELVEPTIQYSFNSLVEIEKLSRQLRYNKKRRVATNILKNKTFKHCSSNDIEEAGENIQDIDCITLNGQRKDDLFIRSPQSLAENRFKNFNTIQSSTRKLQCVQLNQIPSKQGIEIEILSQ</sequence>
<dbReference type="AlphaFoldDB" id="A0A8S1RCY9"/>
<dbReference type="GO" id="GO:0007131">
    <property type="term" value="P:reciprocal meiotic recombination"/>
    <property type="evidence" value="ECO:0007669"/>
    <property type="project" value="TreeGrafter"/>
</dbReference>
<keyword evidence="3" id="KW-1185">Reference proteome</keyword>
<gene>
    <name evidence="2" type="ORF">PSON_ATCC_30995.1.T1600019</name>
</gene>
<feature type="transmembrane region" description="Helical" evidence="1">
    <location>
        <begin position="33"/>
        <end position="57"/>
    </location>
</feature>
<organism evidence="2 3">
    <name type="scientific">Paramecium sonneborni</name>
    <dbReference type="NCBI Taxonomy" id="65129"/>
    <lineage>
        <taxon>Eukaryota</taxon>
        <taxon>Sar</taxon>
        <taxon>Alveolata</taxon>
        <taxon>Ciliophora</taxon>
        <taxon>Intramacronucleata</taxon>
        <taxon>Oligohymenophorea</taxon>
        <taxon>Peniculida</taxon>
        <taxon>Parameciidae</taxon>
        <taxon>Paramecium</taxon>
    </lineage>
</organism>
<evidence type="ECO:0000256" key="1">
    <source>
        <dbReference type="SAM" id="Phobius"/>
    </source>
</evidence>
<reference evidence="2" key="1">
    <citation type="submission" date="2021-01" db="EMBL/GenBank/DDBJ databases">
        <authorList>
            <consortium name="Genoscope - CEA"/>
            <person name="William W."/>
        </authorList>
    </citation>
    <scope>NUCLEOTIDE SEQUENCE</scope>
</reference>
<evidence type="ECO:0000313" key="3">
    <source>
        <dbReference type="Proteomes" id="UP000692954"/>
    </source>
</evidence>
<dbReference type="PANTHER" id="PTHR31398">
    <property type="entry name" value="MEIOTIC NUCLEAR DIVISION PROTEIN 1 HOMOLOG"/>
    <property type="match status" value="1"/>
</dbReference>
<keyword evidence="1" id="KW-0812">Transmembrane</keyword>
<keyword evidence="1" id="KW-0472">Membrane</keyword>
<evidence type="ECO:0008006" key="4">
    <source>
        <dbReference type="Google" id="ProtNLM"/>
    </source>
</evidence>
<dbReference type="GO" id="GO:0005634">
    <property type="term" value="C:nucleus"/>
    <property type="evidence" value="ECO:0007669"/>
    <property type="project" value="TreeGrafter"/>
</dbReference>
<dbReference type="EMBL" id="CAJJDN010000160">
    <property type="protein sequence ID" value="CAD8125557.1"/>
    <property type="molecule type" value="Genomic_DNA"/>
</dbReference>
<comment type="caution">
    <text evidence="2">The sequence shown here is derived from an EMBL/GenBank/DDBJ whole genome shotgun (WGS) entry which is preliminary data.</text>
</comment>